<keyword evidence="2 5" id="KW-0812">Transmembrane</keyword>
<feature type="transmembrane region" description="Helical" evidence="5">
    <location>
        <begin position="53"/>
        <end position="71"/>
    </location>
</feature>
<comment type="caution">
    <text evidence="6">The sequence shown here is derived from an EMBL/GenBank/DDBJ whole genome shotgun (WGS) entry which is preliminary data.</text>
</comment>
<evidence type="ECO:0008006" key="8">
    <source>
        <dbReference type="Google" id="ProtNLM"/>
    </source>
</evidence>
<keyword evidence="4 5" id="KW-0472">Membrane</keyword>
<dbReference type="Proteomes" id="UP000613208">
    <property type="component" value="Unassembled WGS sequence"/>
</dbReference>
<dbReference type="EMBL" id="BLYI01000062">
    <property type="protein sequence ID" value="GFO86355.1"/>
    <property type="molecule type" value="Genomic_DNA"/>
</dbReference>
<name>A0A916QBC5_9FIRM</name>
<evidence type="ECO:0000256" key="2">
    <source>
        <dbReference type="ARBA" id="ARBA00022692"/>
    </source>
</evidence>
<evidence type="ECO:0000313" key="6">
    <source>
        <dbReference type="EMBL" id="GFO86355.1"/>
    </source>
</evidence>
<accession>A0A916QBC5</accession>
<dbReference type="CDD" id="cd16914">
    <property type="entry name" value="EcfT"/>
    <property type="match status" value="1"/>
</dbReference>
<feature type="transmembrane region" description="Helical" evidence="5">
    <location>
        <begin position="121"/>
        <end position="143"/>
    </location>
</feature>
<dbReference type="GO" id="GO:0005886">
    <property type="term" value="C:plasma membrane"/>
    <property type="evidence" value="ECO:0007669"/>
    <property type="project" value="UniProtKB-ARBA"/>
</dbReference>
<gene>
    <name evidence="6" type="ORF">ANBU17_27020</name>
</gene>
<dbReference type="AlphaFoldDB" id="A0A916QBC5"/>
<comment type="subcellular location">
    <subcellularLocation>
        <location evidence="1">Membrane</location>
        <topology evidence="1">Multi-pass membrane protein</topology>
    </subcellularLocation>
</comment>
<organism evidence="6 7">
    <name type="scientific">Anaerostipes butyraticus</name>
    <dbReference type="NCBI Taxonomy" id="645466"/>
    <lineage>
        <taxon>Bacteria</taxon>
        <taxon>Bacillati</taxon>
        <taxon>Bacillota</taxon>
        <taxon>Clostridia</taxon>
        <taxon>Lachnospirales</taxon>
        <taxon>Lachnospiraceae</taxon>
        <taxon>Anaerostipes</taxon>
    </lineage>
</organism>
<evidence type="ECO:0000313" key="7">
    <source>
        <dbReference type="Proteomes" id="UP000613208"/>
    </source>
</evidence>
<dbReference type="RefSeq" id="WP_201312009.1">
    <property type="nucleotide sequence ID" value="NZ_BLYI01000062.1"/>
</dbReference>
<evidence type="ECO:0000256" key="3">
    <source>
        <dbReference type="ARBA" id="ARBA00022989"/>
    </source>
</evidence>
<feature type="transmembrane region" description="Helical" evidence="5">
    <location>
        <begin position="214"/>
        <end position="231"/>
    </location>
</feature>
<proteinExistence type="predicted"/>
<feature type="transmembrane region" description="Helical" evidence="5">
    <location>
        <begin position="251"/>
        <end position="271"/>
    </location>
</feature>
<evidence type="ECO:0000256" key="5">
    <source>
        <dbReference type="SAM" id="Phobius"/>
    </source>
</evidence>
<evidence type="ECO:0000256" key="4">
    <source>
        <dbReference type="ARBA" id="ARBA00023136"/>
    </source>
</evidence>
<keyword evidence="7" id="KW-1185">Reference proteome</keyword>
<dbReference type="InterPro" id="IPR003339">
    <property type="entry name" value="ABC/ECF_trnsptr_transmembrane"/>
</dbReference>
<sequence>MKTVLSRLHPASAFVYLAGILIMAALNRHPWMTCTQLLCLGGIYLYYERRPGKILPFIGIILLSAVLNGVFVQRGNTAAVTAAGRTVTAEALLYGGNAGILLVNVLFLFSLWNRCFRQEHWVYLFGSAFPKLGVILSMAMNLIPKYRKQAEKFSNVRKELYKESAVRRAAAVCSMELTWAFESSMDQLDSMNARGYGTVKRSHFHLFQFGKRDGCFMAAAVLLFLINLYGFWKFYAHFYFYPEVRWGGFDLKDFCFVLCMGIQILLPLLFWEGGKKLCIR</sequence>
<evidence type="ECO:0000256" key="1">
    <source>
        <dbReference type="ARBA" id="ARBA00004141"/>
    </source>
</evidence>
<feature type="transmembrane region" description="Helical" evidence="5">
    <location>
        <begin position="6"/>
        <end position="24"/>
    </location>
</feature>
<feature type="transmembrane region" description="Helical" evidence="5">
    <location>
        <begin position="91"/>
        <end position="109"/>
    </location>
</feature>
<reference evidence="6" key="1">
    <citation type="submission" date="2020-06" db="EMBL/GenBank/DDBJ databases">
        <title>Characterization of fructooligosaccharide metabolism and fructooligosaccharide-degrading enzymes in human commensal butyrate producers.</title>
        <authorList>
            <person name="Tanno H."/>
            <person name="Fujii T."/>
            <person name="Hirano K."/>
            <person name="Maeno S."/>
            <person name="Tonozuka T."/>
            <person name="Sakamoto M."/>
            <person name="Ohkuma M."/>
            <person name="Tochio T."/>
            <person name="Endo A."/>
        </authorList>
    </citation>
    <scope>NUCLEOTIDE SEQUENCE</scope>
    <source>
        <strain evidence="6">JCM 17466</strain>
    </source>
</reference>
<protein>
    <recommendedName>
        <fullName evidence="8">Energy-coupling factor transporter transmembrane protein EcfT</fullName>
    </recommendedName>
</protein>
<keyword evidence="3 5" id="KW-1133">Transmembrane helix</keyword>